<dbReference type="PRINTS" id="PR00106">
    <property type="entry name" value="DNAPOLB"/>
</dbReference>
<dbReference type="GO" id="GO:0003887">
    <property type="term" value="F:DNA-directed DNA polymerase activity"/>
    <property type="evidence" value="ECO:0007669"/>
    <property type="project" value="UniProtKB-KW"/>
</dbReference>
<evidence type="ECO:0000259" key="9">
    <source>
        <dbReference type="Pfam" id="PF03104"/>
    </source>
</evidence>
<dbReference type="InterPro" id="IPR050240">
    <property type="entry name" value="DNA_pol_type-B"/>
</dbReference>
<proteinExistence type="inferred from homology"/>
<dbReference type="InterPro" id="IPR043502">
    <property type="entry name" value="DNA/RNA_pol_sf"/>
</dbReference>
<dbReference type="AlphaFoldDB" id="A0A0W8F8E4"/>
<dbReference type="EC" id="2.7.7.7" evidence="2"/>
<dbReference type="InterPro" id="IPR006133">
    <property type="entry name" value="DNA-dir_DNA_pol_B_exonuc"/>
</dbReference>
<keyword evidence="4 10" id="KW-0548">Nucleotidyltransferase</keyword>
<comment type="caution">
    <text evidence="10">The sequence shown here is derived from an EMBL/GenBank/DDBJ whole genome shotgun (WGS) entry which is preliminary data.</text>
</comment>
<name>A0A0W8F8E4_9ZZZZ</name>
<dbReference type="InterPro" id="IPR012337">
    <property type="entry name" value="RNaseH-like_sf"/>
</dbReference>
<dbReference type="GO" id="GO:0003677">
    <property type="term" value="F:DNA binding"/>
    <property type="evidence" value="ECO:0007669"/>
    <property type="project" value="UniProtKB-KW"/>
</dbReference>
<dbReference type="PANTHER" id="PTHR10322">
    <property type="entry name" value="DNA POLYMERASE CATALYTIC SUBUNIT"/>
    <property type="match status" value="1"/>
</dbReference>
<dbReference type="SUPFAM" id="SSF53098">
    <property type="entry name" value="Ribonuclease H-like"/>
    <property type="match status" value="1"/>
</dbReference>
<dbReference type="InterPro" id="IPR006134">
    <property type="entry name" value="DNA-dir_DNA_pol_B_multi_dom"/>
</dbReference>
<evidence type="ECO:0000256" key="3">
    <source>
        <dbReference type="ARBA" id="ARBA00022679"/>
    </source>
</evidence>
<dbReference type="GO" id="GO:0000166">
    <property type="term" value="F:nucleotide binding"/>
    <property type="evidence" value="ECO:0007669"/>
    <property type="project" value="InterPro"/>
</dbReference>
<reference evidence="10" key="1">
    <citation type="journal article" date="2015" name="Proc. Natl. Acad. Sci. U.S.A.">
        <title>Networks of energetic and metabolic interactions define dynamics in microbial communities.</title>
        <authorList>
            <person name="Embree M."/>
            <person name="Liu J.K."/>
            <person name="Al-Bassam M.M."/>
            <person name="Zengler K."/>
        </authorList>
    </citation>
    <scope>NUCLEOTIDE SEQUENCE</scope>
</reference>
<accession>A0A0W8F8E4</accession>
<evidence type="ECO:0000256" key="6">
    <source>
        <dbReference type="ARBA" id="ARBA00023125"/>
    </source>
</evidence>
<organism evidence="10">
    <name type="scientific">hydrocarbon metagenome</name>
    <dbReference type="NCBI Taxonomy" id="938273"/>
    <lineage>
        <taxon>unclassified sequences</taxon>
        <taxon>metagenomes</taxon>
        <taxon>ecological metagenomes</taxon>
    </lineage>
</organism>
<comment type="similarity">
    <text evidence="1">Belongs to the DNA polymerase type-B family.</text>
</comment>
<evidence type="ECO:0000256" key="4">
    <source>
        <dbReference type="ARBA" id="ARBA00022695"/>
    </source>
</evidence>
<dbReference type="InterPro" id="IPR036397">
    <property type="entry name" value="RNaseH_sf"/>
</dbReference>
<dbReference type="PROSITE" id="PS00116">
    <property type="entry name" value="DNA_POLYMERASE_B"/>
    <property type="match status" value="1"/>
</dbReference>
<dbReference type="InterPro" id="IPR017964">
    <property type="entry name" value="DNA-dir_DNA_pol_B_CS"/>
</dbReference>
<dbReference type="Gene3D" id="1.10.132.60">
    <property type="entry name" value="DNA polymerase family B, C-terminal domain"/>
    <property type="match status" value="1"/>
</dbReference>
<evidence type="ECO:0000256" key="5">
    <source>
        <dbReference type="ARBA" id="ARBA00022932"/>
    </source>
</evidence>
<evidence type="ECO:0000313" key="10">
    <source>
        <dbReference type="EMBL" id="KUG17119.1"/>
    </source>
</evidence>
<keyword evidence="3 10" id="KW-0808">Transferase</keyword>
<keyword evidence="6" id="KW-0238">DNA-binding</keyword>
<dbReference type="GO" id="GO:0006261">
    <property type="term" value="P:DNA-templated DNA replication"/>
    <property type="evidence" value="ECO:0007669"/>
    <property type="project" value="TreeGrafter"/>
</dbReference>
<feature type="domain" description="DNA-directed DNA polymerase family B exonuclease" evidence="9">
    <location>
        <begin position="111"/>
        <end position="327"/>
    </location>
</feature>
<dbReference type="Gene3D" id="3.90.1600.10">
    <property type="entry name" value="Palm domain of DNA polymerase"/>
    <property type="match status" value="1"/>
</dbReference>
<dbReference type="SUPFAM" id="SSF56672">
    <property type="entry name" value="DNA/RNA polymerases"/>
    <property type="match status" value="1"/>
</dbReference>
<dbReference type="SMART" id="SM00486">
    <property type="entry name" value="POLBc"/>
    <property type="match status" value="1"/>
</dbReference>
<sequence>MIFQILDANYAYDLGRKPLVQLFGTTPEGQSVTVKAAGFRPYFYASAIEGCLESAADDLKAMGLEVEVLERFEPIGYQKKPKKMLQITTNDPKEVRNLRERVRSLPGIRAVYETDILFKNRFLIDKSLGGMGWVEAPIPEWTLSQNAGSVQSGRDLPPVDAASIRPVQHEANAPLRFMSFDIECLPDHGAMPKAEKSPVILISMAFEPEYQGNKDLVLVGKEIDCPRPDTRACRNEYELLNQFAAIIRDYNPDIIAGYNSNDFDFPYLQERAKQQQLDFRVGRDGSSWYIKKIVNRSDVSITGRVVVDLLPIIRSSFSLKQYTLRNVAAELLSMEKYDVNPQEIEELWAEESNGEGLKRFISYSRRDSVLALRLLLDLRLMDKYIALSRASGSLLQDIVNGGQSGMVENLLLRRFREISRVVPPKPDSGLSDERYVENEELKGGAVLVPEKGLVEDVVILDYKSLYPTIMMAHNLCYSTVVLADSPDQNDIITSPSGGRFVSPNVSPGVMPQVLKELLDQRTETKRLMKKASEEERRFLDAKQYALKILLNSFYGYSGYARARLYSLALANAVTSFGRENIIRTKKIIDDIGSVYVIEGRAVFKDELRLGAPTGKGFDLNVVYGDTDSVFVRLSPHNEPVSLEDAGLIGKKIAETVTSSLPQPMELVFEAFARRGIFLAKKRYALWIFEQMGEEWKDRIKVRGMETVRRDWCGLTSGTLKTCLELVLKEGKVDEAVEHVRSVVVRLQNLDLSQDPGILEELTLTRRYTKSTGSYKNKQPHIQLVEKMRERGGKVPTVGDRVPFVIIRGKGGKKNKTLFVDRAEDPEFVLENNISLDTEYYVNKQILPPVMRIFESFGVNKDRLCSSRAQSSLFSFAGECNKPQKQKSLFDF</sequence>
<dbReference type="Pfam" id="PF00136">
    <property type="entry name" value="DNA_pol_B"/>
    <property type="match status" value="1"/>
</dbReference>
<dbReference type="InterPro" id="IPR042087">
    <property type="entry name" value="DNA_pol_B_thumb"/>
</dbReference>
<dbReference type="InterPro" id="IPR023211">
    <property type="entry name" value="DNA_pol_palm_dom_sf"/>
</dbReference>
<evidence type="ECO:0000256" key="2">
    <source>
        <dbReference type="ARBA" id="ARBA00012417"/>
    </source>
</evidence>
<dbReference type="InterPro" id="IPR006172">
    <property type="entry name" value="DNA-dir_DNA_pol_B"/>
</dbReference>
<evidence type="ECO:0000259" key="8">
    <source>
        <dbReference type="Pfam" id="PF00136"/>
    </source>
</evidence>
<evidence type="ECO:0000256" key="7">
    <source>
        <dbReference type="ARBA" id="ARBA00049244"/>
    </source>
</evidence>
<protein>
    <recommendedName>
        <fullName evidence="2">DNA-directed DNA polymerase</fullName>
        <ecNumber evidence="2">2.7.7.7</ecNumber>
    </recommendedName>
</protein>
<keyword evidence="5" id="KW-0239">DNA-directed DNA polymerase</keyword>
<dbReference type="Gene3D" id="1.10.287.690">
    <property type="entry name" value="Helix hairpin bin"/>
    <property type="match status" value="1"/>
</dbReference>
<evidence type="ECO:0000256" key="1">
    <source>
        <dbReference type="ARBA" id="ARBA00005755"/>
    </source>
</evidence>
<feature type="domain" description="DNA-directed DNA polymerase family B multifunctional" evidence="8">
    <location>
        <begin position="397"/>
        <end position="855"/>
    </location>
</feature>
<dbReference type="Pfam" id="PF03104">
    <property type="entry name" value="DNA_pol_B_exo1"/>
    <property type="match status" value="1"/>
</dbReference>
<dbReference type="Gene3D" id="3.30.342.10">
    <property type="entry name" value="DNA Polymerase, chain B, domain 1"/>
    <property type="match status" value="1"/>
</dbReference>
<gene>
    <name evidence="10" type="ORF">ASZ90_013192</name>
</gene>
<comment type="catalytic activity">
    <reaction evidence="7">
        <text>DNA(n) + a 2'-deoxyribonucleoside 5'-triphosphate = DNA(n+1) + diphosphate</text>
        <dbReference type="Rhea" id="RHEA:22508"/>
        <dbReference type="Rhea" id="RHEA-COMP:17339"/>
        <dbReference type="Rhea" id="RHEA-COMP:17340"/>
        <dbReference type="ChEBI" id="CHEBI:33019"/>
        <dbReference type="ChEBI" id="CHEBI:61560"/>
        <dbReference type="ChEBI" id="CHEBI:173112"/>
        <dbReference type="EC" id="2.7.7.7"/>
    </reaction>
</comment>
<dbReference type="Gene3D" id="3.30.420.10">
    <property type="entry name" value="Ribonuclease H-like superfamily/Ribonuclease H"/>
    <property type="match status" value="1"/>
</dbReference>
<dbReference type="EMBL" id="LNQE01001461">
    <property type="protein sequence ID" value="KUG17119.1"/>
    <property type="molecule type" value="Genomic_DNA"/>
</dbReference>
<dbReference type="PANTHER" id="PTHR10322:SF23">
    <property type="entry name" value="DNA POLYMERASE DELTA CATALYTIC SUBUNIT"/>
    <property type="match status" value="1"/>
</dbReference>